<keyword evidence="3" id="KW-1185">Reference proteome</keyword>
<reference evidence="2 3" key="1">
    <citation type="submission" date="2023-04" db="EMBL/GenBank/DDBJ databases">
        <title>Marinoamorphus aggregata gen. nov., sp. Nov., isolate from tissue of brittle star Ophioplocus japonicus.</title>
        <authorList>
            <person name="Kawano K."/>
            <person name="Sawayama S."/>
            <person name="Nakagawa S."/>
        </authorList>
    </citation>
    <scope>NUCLEOTIDE SEQUENCE [LARGE SCALE GENOMIC DNA]</scope>
    <source>
        <strain evidence="2 3">NKW23</strain>
    </source>
</reference>
<dbReference type="InterPro" id="IPR036928">
    <property type="entry name" value="AS_sf"/>
</dbReference>
<dbReference type="RefSeq" id="WP_285672509.1">
    <property type="nucleotide sequence ID" value="NZ_BSYI01000023.1"/>
</dbReference>
<dbReference type="PANTHER" id="PTHR11895:SF76">
    <property type="entry name" value="INDOLEACETAMIDE HYDROLASE"/>
    <property type="match status" value="1"/>
</dbReference>
<dbReference type="PANTHER" id="PTHR11895">
    <property type="entry name" value="TRANSAMIDASE"/>
    <property type="match status" value="1"/>
</dbReference>
<feature type="domain" description="Amidase" evidence="1">
    <location>
        <begin position="25"/>
        <end position="449"/>
    </location>
</feature>
<dbReference type="Proteomes" id="UP001239909">
    <property type="component" value="Unassembled WGS sequence"/>
</dbReference>
<protein>
    <submittedName>
        <fullName evidence="2">Amidase family protein</fullName>
    </submittedName>
</protein>
<name>A0ABQ6LRE6_9RHOB</name>
<evidence type="ECO:0000313" key="3">
    <source>
        <dbReference type="Proteomes" id="UP001239909"/>
    </source>
</evidence>
<dbReference type="Pfam" id="PF01425">
    <property type="entry name" value="Amidase"/>
    <property type="match status" value="1"/>
</dbReference>
<evidence type="ECO:0000259" key="1">
    <source>
        <dbReference type="Pfam" id="PF01425"/>
    </source>
</evidence>
<dbReference type="InterPro" id="IPR000120">
    <property type="entry name" value="Amidase"/>
</dbReference>
<dbReference type="Gene3D" id="3.90.1300.10">
    <property type="entry name" value="Amidase signature (AS) domain"/>
    <property type="match status" value="1"/>
</dbReference>
<comment type="caution">
    <text evidence="2">The sequence shown here is derived from an EMBL/GenBank/DDBJ whole genome shotgun (WGS) entry which is preliminary data.</text>
</comment>
<dbReference type="InterPro" id="IPR023631">
    <property type="entry name" value="Amidase_dom"/>
</dbReference>
<evidence type="ECO:0000313" key="2">
    <source>
        <dbReference type="EMBL" id="GMG83721.1"/>
    </source>
</evidence>
<accession>A0ABQ6LRE6</accession>
<proteinExistence type="predicted"/>
<gene>
    <name evidence="2" type="ORF">LNKW23_29340</name>
</gene>
<organism evidence="2 3">
    <name type="scientific">Paralimibaculum aggregatum</name>
    <dbReference type="NCBI Taxonomy" id="3036245"/>
    <lineage>
        <taxon>Bacteria</taxon>
        <taxon>Pseudomonadati</taxon>
        <taxon>Pseudomonadota</taxon>
        <taxon>Alphaproteobacteria</taxon>
        <taxon>Rhodobacterales</taxon>
        <taxon>Paracoccaceae</taxon>
        <taxon>Paralimibaculum</taxon>
    </lineage>
</organism>
<dbReference type="EMBL" id="BSYI01000023">
    <property type="protein sequence ID" value="GMG83721.1"/>
    <property type="molecule type" value="Genomic_DNA"/>
</dbReference>
<dbReference type="SUPFAM" id="SSF75304">
    <property type="entry name" value="Amidase signature (AS) enzymes"/>
    <property type="match status" value="1"/>
</dbReference>
<sequence>MTAPCDLSAVAARRLIGARALSPVELMQSCLDRIAAVDPALNAIVTLDPDAALADARAAEAAVMRGDALGPLHGLPLAAKDNRATRGMRTTHGSLIFKDAVPEEDEPGMARLRAAGAVIFAKTNLPEFGAGANSTNRLFGPTGNPFDPARTCAGSSGGSAVALATGMAPLATGSDYGGSVRTPAAFCGIAGFRPSLGVAPLPGAAAVLSPFGVNGAMGRDMADTHLLTAAMAVHDPRDPFSHPGVAAVADPIRPADLSSLRVAASVDLGCAPIAQEIAAVFEERLAGFGGLFGRLERAHPDMGEVHDVFEVTRGVAFVAAHRDHLDNRRELLDRNVIDNCERGLEYSLGDVARAQAEQARIYRRWHAFFEKHDVLIAPAASVSPFPHSELFVSEIDGMPMPTYMRWLAITYAPTMAFATAAVLPCGLDAQGMPFGIQVLGPMGADRKVLAAAMALEQALAGIEGCARPLPDLARLAEAAR</sequence>